<dbReference type="Gene3D" id="3.40.630.30">
    <property type="match status" value="1"/>
</dbReference>
<sequence>MFGELQRNGFKFCVFAIRQLIDYTERIMKPEFENIPLVKTGKRFEIEIDGHFAFIDYREMGHQIALVHTEAAPELAGTGAAVAVVEKTLAYIEENEKKLLPFCPYVFAYIKRHPEWKRIVDERFEGYDKL</sequence>
<dbReference type="PANTHER" id="PTHR31435">
    <property type="entry name" value="PROTEIN NATD1"/>
    <property type="match status" value="1"/>
</dbReference>
<dbReference type="InterPro" id="IPR031165">
    <property type="entry name" value="GNAT_YJDJ"/>
</dbReference>
<protein>
    <recommendedName>
        <fullName evidence="1">N-acetyltransferase domain-containing protein</fullName>
    </recommendedName>
</protein>
<dbReference type="STRING" id="421058.SAMN05421866_3440"/>
<evidence type="ECO:0000313" key="2">
    <source>
        <dbReference type="EMBL" id="SHH67764.1"/>
    </source>
</evidence>
<dbReference type="eggNOG" id="COG2388">
    <property type="taxonomic scope" value="Bacteria"/>
</dbReference>
<dbReference type="EMBL" id="FQWT01000005">
    <property type="protein sequence ID" value="SHH67764.1"/>
    <property type="molecule type" value="Genomic_DNA"/>
</dbReference>
<name>A0A1M5UY02_9FLAO</name>
<dbReference type="InterPro" id="IPR016181">
    <property type="entry name" value="Acyl_CoA_acyltransferase"/>
</dbReference>
<accession>A0A1M5UY02</accession>
<reference evidence="3" key="1">
    <citation type="submission" date="2016-11" db="EMBL/GenBank/DDBJ databases">
        <authorList>
            <person name="Varghese N."/>
            <person name="Submissions S."/>
        </authorList>
    </citation>
    <scope>NUCLEOTIDE SEQUENCE [LARGE SCALE GENOMIC DNA]</scope>
    <source>
        <strain evidence="3">DSM 19055</strain>
    </source>
</reference>
<dbReference type="PANTHER" id="PTHR31435:SF10">
    <property type="entry name" value="BSR4717 PROTEIN"/>
    <property type="match status" value="1"/>
</dbReference>
<dbReference type="PROSITE" id="PS51729">
    <property type="entry name" value="GNAT_YJDJ"/>
    <property type="match status" value="1"/>
</dbReference>
<evidence type="ECO:0000313" key="3">
    <source>
        <dbReference type="Proteomes" id="UP000184047"/>
    </source>
</evidence>
<evidence type="ECO:0000259" key="1">
    <source>
        <dbReference type="PROSITE" id="PS51729"/>
    </source>
</evidence>
<feature type="domain" description="N-acetyltransferase" evidence="1">
    <location>
        <begin position="36"/>
        <end position="121"/>
    </location>
</feature>
<dbReference type="SUPFAM" id="SSF55729">
    <property type="entry name" value="Acyl-CoA N-acyltransferases (Nat)"/>
    <property type="match status" value="1"/>
</dbReference>
<keyword evidence="3" id="KW-1185">Reference proteome</keyword>
<dbReference type="Pfam" id="PF14542">
    <property type="entry name" value="Acetyltransf_CG"/>
    <property type="match status" value="1"/>
</dbReference>
<proteinExistence type="predicted"/>
<gene>
    <name evidence="2" type="ORF">SAMN05421866_3440</name>
</gene>
<dbReference type="InterPro" id="IPR045057">
    <property type="entry name" value="Gcn5-rel_NAT"/>
</dbReference>
<dbReference type="AlphaFoldDB" id="A0A1M5UY02"/>
<dbReference type="Proteomes" id="UP000184047">
    <property type="component" value="Unassembled WGS sequence"/>
</dbReference>
<organism evidence="2 3">
    <name type="scientific">Chryseobacterium oranimense</name>
    <dbReference type="NCBI Taxonomy" id="421058"/>
    <lineage>
        <taxon>Bacteria</taxon>
        <taxon>Pseudomonadati</taxon>
        <taxon>Bacteroidota</taxon>
        <taxon>Flavobacteriia</taxon>
        <taxon>Flavobacteriales</taxon>
        <taxon>Weeksellaceae</taxon>
        <taxon>Chryseobacterium group</taxon>
        <taxon>Chryseobacterium</taxon>
    </lineage>
</organism>